<keyword evidence="8 10" id="KW-0333">Golgi apparatus</keyword>
<comment type="subcellular location">
    <subcellularLocation>
        <location evidence="1 10">Golgi apparatus membrane</location>
        <topology evidence="1 10">Single-pass type II membrane protein</topology>
    </subcellularLocation>
</comment>
<dbReference type="PANTHER" id="PTHR11214">
    <property type="entry name" value="BETA-1,3-N-ACETYLGLUCOSAMINYLTRANSFERASE"/>
    <property type="match status" value="1"/>
</dbReference>
<organism evidence="11 12">
    <name type="scientific">Allacma fusca</name>
    <dbReference type="NCBI Taxonomy" id="39272"/>
    <lineage>
        <taxon>Eukaryota</taxon>
        <taxon>Metazoa</taxon>
        <taxon>Ecdysozoa</taxon>
        <taxon>Arthropoda</taxon>
        <taxon>Hexapoda</taxon>
        <taxon>Collembola</taxon>
        <taxon>Symphypleona</taxon>
        <taxon>Sminthuridae</taxon>
        <taxon>Allacma</taxon>
    </lineage>
</organism>
<dbReference type="GO" id="GO:0016758">
    <property type="term" value="F:hexosyltransferase activity"/>
    <property type="evidence" value="ECO:0007669"/>
    <property type="project" value="InterPro"/>
</dbReference>
<evidence type="ECO:0000256" key="5">
    <source>
        <dbReference type="ARBA" id="ARBA00022692"/>
    </source>
</evidence>
<name>A0A8J2K6V3_9HEXA</name>
<sequence>MSYVLNSNICDTESVLVIILITSHAGDLAFRNKIREMFPSSEMRRLGMRRAFLLGRINKMTISAKYLNIELHQLQEESHLNSDIIMGDFMESYKNLTYKHLMGLDWVTRYCQKAQYVFKQDDDITVDYYQIAEFLTRPQDYFKMNSKITIGQELLSAGDKFVLGKSLVNMEVIRDVTSKWFVPIEEYRANRYPPFVSGWGYFTTPSAVWDMIKLSHSEKYFWIDDVHITGTLREKSGVPLIDMSAIFTHYKGQMMCCLTPANAKSKHYQPFWCDFLVGPTNDDMQLLSLLQQHSRFCHTTKTCVRRNSDEELNKTCVVTDVNLQGHNLGKGKAVVQKMKL</sequence>
<comment type="similarity">
    <text evidence="2 10">Belongs to the glycosyltransferase 31 family.</text>
</comment>
<dbReference type="GO" id="GO:0000139">
    <property type="term" value="C:Golgi membrane"/>
    <property type="evidence" value="ECO:0007669"/>
    <property type="project" value="UniProtKB-SubCell"/>
</dbReference>
<keyword evidence="4" id="KW-0808">Transferase</keyword>
<proteinExistence type="inferred from homology"/>
<evidence type="ECO:0000256" key="2">
    <source>
        <dbReference type="ARBA" id="ARBA00008661"/>
    </source>
</evidence>
<comment type="caution">
    <text evidence="11">The sequence shown here is derived from an EMBL/GenBank/DDBJ whole genome shotgun (WGS) entry which is preliminary data.</text>
</comment>
<evidence type="ECO:0000256" key="9">
    <source>
        <dbReference type="ARBA" id="ARBA00023136"/>
    </source>
</evidence>
<gene>
    <name evidence="11" type="ORF">AFUS01_LOCUS22642</name>
</gene>
<dbReference type="GO" id="GO:0006493">
    <property type="term" value="P:protein O-linked glycosylation"/>
    <property type="evidence" value="ECO:0007669"/>
    <property type="project" value="TreeGrafter"/>
</dbReference>
<evidence type="ECO:0000256" key="8">
    <source>
        <dbReference type="ARBA" id="ARBA00023034"/>
    </source>
</evidence>
<keyword evidence="7" id="KW-1133">Transmembrane helix</keyword>
<accession>A0A8J2K6V3</accession>
<keyword evidence="3 10" id="KW-0328">Glycosyltransferase</keyword>
<keyword evidence="5" id="KW-0812">Transmembrane</keyword>
<evidence type="ECO:0000256" key="4">
    <source>
        <dbReference type="ARBA" id="ARBA00022679"/>
    </source>
</evidence>
<dbReference type="EC" id="2.4.1.-" evidence="10"/>
<evidence type="ECO:0000256" key="3">
    <source>
        <dbReference type="ARBA" id="ARBA00022676"/>
    </source>
</evidence>
<evidence type="ECO:0000256" key="7">
    <source>
        <dbReference type="ARBA" id="ARBA00022989"/>
    </source>
</evidence>
<dbReference type="Proteomes" id="UP000708208">
    <property type="component" value="Unassembled WGS sequence"/>
</dbReference>
<dbReference type="PANTHER" id="PTHR11214:SF235">
    <property type="entry name" value="HEXOSYLTRANSFERASE"/>
    <property type="match status" value="1"/>
</dbReference>
<keyword evidence="6" id="KW-0735">Signal-anchor</keyword>
<keyword evidence="9" id="KW-0472">Membrane</keyword>
<evidence type="ECO:0000256" key="1">
    <source>
        <dbReference type="ARBA" id="ARBA00004323"/>
    </source>
</evidence>
<evidence type="ECO:0000256" key="6">
    <source>
        <dbReference type="ARBA" id="ARBA00022968"/>
    </source>
</evidence>
<dbReference type="Pfam" id="PF01762">
    <property type="entry name" value="Galactosyl_T"/>
    <property type="match status" value="1"/>
</dbReference>
<protein>
    <recommendedName>
        <fullName evidence="10">Hexosyltransferase</fullName>
        <ecNumber evidence="10">2.4.1.-</ecNumber>
    </recommendedName>
</protein>
<evidence type="ECO:0000313" key="11">
    <source>
        <dbReference type="EMBL" id="CAG7734243.1"/>
    </source>
</evidence>
<dbReference type="AlphaFoldDB" id="A0A8J2K6V3"/>
<keyword evidence="12" id="KW-1185">Reference proteome</keyword>
<dbReference type="EMBL" id="CAJVCH010265355">
    <property type="protein sequence ID" value="CAG7734243.1"/>
    <property type="molecule type" value="Genomic_DNA"/>
</dbReference>
<evidence type="ECO:0000313" key="12">
    <source>
        <dbReference type="Proteomes" id="UP000708208"/>
    </source>
</evidence>
<evidence type="ECO:0000256" key="10">
    <source>
        <dbReference type="RuleBase" id="RU363063"/>
    </source>
</evidence>
<reference evidence="11" key="1">
    <citation type="submission" date="2021-06" db="EMBL/GenBank/DDBJ databases">
        <authorList>
            <person name="Hodson N. C."/>
            <person name="Mongue J. A."/>
            <person name="Jaron S. K."/>
        </authorList>
    </citation>
    <scope>NUCLEOTIDE SEQUENCE</scope>
</reference>
<dbReference type="InterPro" id="IPR002659">
    <property type="entry name" value="Glyco_trans_31"/>
</dbReference>
<dbReference type="OrthoDB" id="2139606at2759"/>